<dbReference type="OrthoDB" id="774873at2759"/>
<dbReference type="GO" id="GO:0016567">
    <property type="term" value="P:protein ubiquitination"/>
    <property type="evidence" value="ECO:0007669"/>
    <property type="project" value="TreeGrafter"/>
</dbReference>
<evidence type="ECO:0000256" key="4">
    <source>
        <dbReference type="PROSITE-ProRule" id="PRU00175"/>
    </source>
</evidence>
<sequence>MSDSGAALSLHDQIKLASEWGYNQDEIIAALKANTNEHSKEFARFENFDVMLDILNRVSGRHSGSPSKKGLSQPGDMMSTSVTSLYPPNAAPSSIPRRSLSVARSSSFHLATPRSTRDSHDIVRLLSTLEKEKERDRKEVESQFAILKNRITHLESEKEVYLHEIQHLKSTLESQDRELKECREEVARLNEEKTETAETLDKLTIQNFRQQQEIHDQKELAEHRRKTYVDEKMKRDEEILNLQKQINELETELEQKSTLLETQIENSKRLEEQSYQLQPLLLLDDLTKKQSQLIDITAKVVPSMEEIQKLYKEFFNTYPQMEENFRKERDQNRRRLMDFEEKLNSKNRDYQRLQEKCVTECCICLNAKPSIVFLPCRHLISCADCYSTSDLGECPTCRCKIDNSITVFI</sequence>
<dbReference type="SUPFAM" id="SSF57850">
    <property type="entry name" value="RING/U-box"/>
    <property type="match status" value="1"/>
</dbReference>
<dbReference type="AlphaFoldDB" id="A0A8S1E9H6"/>
<feature type="coiled-coil region" evidence="5">
    <location>
        <begin position="322"/>
        <end position="356"/>
    </location>
</feature>
<dbReference type="FunFam" id="1.10.1170.10:FF:000002">
    <property type="entry name" value="Baculoviral IAP repeat containing 7"/>
    <property type="match status" value="1"/>
</dbReference>
<dbReference type="InterPro" id="IPR013083">
    <property type="entry name" value="Znf_RING/FYVE/PHD"/>
</dbReference>
<dbReference type="SMART" id="SM00184">
    <property type="entry name" value="RING"/>
    <property type="match status" value="1"/>
</dbReference>
<evidence type="ECO:0000259" key="7">
    <source>
        <dbReference type="PROSITE" id="PS50089"/>
    </source>
</evidence>
<evidence type="ECO:0000313" key="9">
    <source>
        <dbReference type="Proteomes" id="UP000494206"/>
    </source>
</evidence>
<feature type="coiled-coil region" evidence="5">
    <location>
        <begin position="232"/>
        <end position="273"/>
    </location>
</feature>
<dbReference type="InterPro" id="IPR051652">
    <property type="entry name" value="MDM2_MDM4_MUL1"/>
</dbReference>
<dbReference type="PANTHER" id="PTHR12183:SF32">
    <property type="entry name" value="MITOCHONDRIAL E3 UBIQUITIN PROTEIN LIGASE 1"/>
    <property type="match status" value="1"/>
</dbReference>
<feature type="domain" description="RING-type" evidence="7">
    <location>
        <begin position="361"/>
        <end position="398"/>
    </location>
</feature>
<dbReference type="EMBL" id="CADEPM010000001">
    <property type="protein sequence ID" value="CAB3398256.1"/>
    <property type="molecule type" value="Genomic_DNA"/>
</dbReference>
<reference evidence="8 9" key="1">
    <citation type="submission" date="2020-04" db="EMBL/GenBank/DDBJ databases">
        <authorList>
            <person name="Laetsch R D."/>
            <person name="Stevens L."/>
            <person name="Kumar S."/>
            <person name="Blaxter L. M."/>
        </authorList>
    </citation>
    <scope>NUCLEOTIDE SEQUENCE [LARGE SCALE GENOMIC DNA]</scope>
</reference>
<dbReference type="GO" id="GO:0004842">
    <property type="term" value="F:ubiquitin-protein transferase activity"/>
    <property type="evidence" value="ECO:0007669"/>
    <property type="project" value="TreeGrafter"/>
</dbReference>
<evidence type="ECO:0000256" key="2">
    <source>
        <dbReference type="ARBA" id="ARBA00022771"/>
    </source>
</evidence>
<evidence type="ECO:0000256" key="5">
    <source>
        <dbReference type="SAM" id="Coils"/>
    </source>
</evidence>
<dbReference type="Gene3D" id="3.30.40.10">
    <property type="entry name" value="Zinc/RING finger domain, C3HC4 (zinc finger)"/>
    <property type="match status" value="1"/>
</dbReference>
<keyword evidence="5" id="KW-0175">Coiled coil</keyword>
<evidence type="ECO:0000313" key="8">
    <source>
        <dbReference type="EMBL" id="CAB3398256.1"/>
    </source>
</evidence>
<keyword evidence="2 4" id="KW-0863">Zinc-finger</keyword>
<feature type="region of interest" description="Disordered" evidence="6">
    <location>
        <begin position="59"/>
        <end position="81"/>
    </location>
</feature>
<dbReference type="GO" id="GO:0008270">
    <property type="term" value="F:zinc ion binding"/>
    <property type="evidence" value="ECO:0007669"/>
    <property type="project" value="UniProtKB-KW"/>
</dbReference>
<feature type="coiled-coil region" evidence="5">
    <location>
        <begin position="130"/>
        <end position="206"/>
    </location>
</feature>
<comment type="caution">
    <text evidence="8">The sequence shown here is derived from an EMBL/GenBank/DDBJ whole genome shotgun (WGS) entry which is preliminary data.</text>
</comment>
<evidence type="ECO:0000256" key="1">
    <source>
        <dbReference type="ARBA" id="ARBA00022723"/>
    </source>
</evidence>
<proteinExistence type="predicted"/>
<evidence type="ECO:0000256" key="6">
    <source>
        <dbReference type="SAM" id="MobiDB-lite"/>
    </source>
</evidence>
<dbReference type="PANTHER" id="PTHR12183">
    <property type="entry name" value="MITOCHONDRIAL UBIQUITIN LIGASE ACTIVATOR OF NFKB 1"/>
    <property type="match status" value="1"/>
</dbReference>
<dbReference type="Proteomes" id="UP000494206">
    <property type="component" value="Unassembled WGS sequence"/>
</dbReference>
<accession>A0A8S1E9H6</accession>
<evidence type="ECO:0000256" key="3">
    <source>
        <dbReference type="ARBA" id="ARBA00022833"/>
    </source>
</evidence>
<dbReference type="PROSITE" id="PS50089">
    <property type="entry name" value="ZF_RING_2"/>
    <property type="match status" value="1"/>
</dbReference>
<dbReference type="Pfam" id="PF13920">
    <property type="entry name" value="zf-C3HC4_3"/>
    <property type="match status" value="1"/>
</dbReference>
<keyword evidence="3" id="KW-0862">Zinc</keyword>
<gene>
    <name evidence="8" type="ORF">CBOVIS_LOCUS1547</name>
</gene>
<dbReference type="InterPro" id="IPR001841">
    <property type="entry name" value="Znf_RING"/>
</dbReference>
<keyword evidence="1" id="KW-0479">Metal-binding</keyword>
<organism evidence="8 9">
    <name type="scientific">Caenorhabditis bovis</name>
    <dbReference type="NCBI Taxonomy" id="2654633"/>
    <lineage>
        <taxon>Eukaryota</taxon>
        <taxon>Metazoa</taxon>
        <taxon>Ecdysozoa</taxon>
        <taxon>Nematoda</taxon>
        <taxon>Chromadorea</taxon>
        <taxon>Rhabditida</taxon>
        <taxon>Rhabditina</taxon>
        <taxon>Rhabditomorpha</taxon>
        <taxon>Rhabditoidea</taxon>
        <taxon>Rhabditidae</taxon>
        <taxon>Peloderinae</taxon>
        <taxon>Caenorhabditis</taxon>
    </lineage>
</organism>
<keyword evidence="9" id="KW-1185">Reference proteome</keyword>
<protein>
    <recommendedName>
        <fullName evidence="7">RING-type domain-containing protein</fullName>
    </recommendedName>
</protein>
<name>A0A8S1E9H6_9PELO</name>